<reference evidence="5 6" key="1">
    <citation type="journal article" date="2011" name="Cell">
        <title>Insight into structure and assembly of the nuclear pore complex by utilizing the genome of a eukaryotic thermophile.</title>
        <authorList>
            <person name="Amlacher S."/>
            <person name="Sarges P."/>
            <person name="Flemming D."/>
            <person name="van Noort V."/>
            <person name="Kunze R."/>
            <person name="Devos D.P."/>
            <person name="Arumugam M."/>
            <person name="Bork P."/>
            <person name="Hurt E."/>
        </authorList>
    </citation>
    <scope>NUCLEOTIDE SEQUENCE [LARGE SCALE GENOMIC DNA]</scope>
    <source>
        <strain evidence="6">DSM 1495 / CBS 144.50 / IMI 039719</strain>
    </source>
</reference>
<evidence type="ECO:0000313" key="6">
    <source>
        <dbReference type="Proteomes" id="UP000008066"/>
    </source>
</evidence>
<evidence type="ECO:0000256" key="2">
    <source>
        <dbReference type="SAM" id="MobiDB-lite"/>
    </source>
</evidence>
<evidence type="ECO:0000256" key="3">
    <source>
        <dbReference type="SAM" id="SignalP"/>
    </source>
</evidence>
<feature type="compositionally biased region" description="Low complexity" evidence="2">
    <location>
        <begin position="128"/>
        <end position="158"/>
    </location>
</feature>
<dbReference type="Pfam" id="PF10342">
    <property type="entry name" value="Kre9_KNH"/>
    <property type="match status" value="1"/>
</dbReference>
<feature type="chain" id="PRO_5003409123" evidence="3">
    <location>
        <begin position="18"/>
        <end position="218"/>
    </location>
</feature>
<feature type="domain" description="Yeast cell wall synthesis Kre9/Knh1-like N-terminal" evidence="4">
    <location>
        <begin position="22"/>
        <end position="113"/>
    </location>
</feature>
<dbReference type="Proteomes" id="UP000008066">
    <property type="component" value="Unassembled WGS sequence"/>
</dbReference>
<feature type="region of interest" description="Disordered" evidence="2">
    <location>
        <begin position="118"/>
        <end position="158"/>
    </location>
</feature>
<dbReference type="InterPro" id="IPR052479">
    <property type="entry name" value="GPI-anchor_Adhesion_Reg"/>
</dbReference>
<protein>
    <submittedName>
        <fullName evidence="5">Putative UPF0619 GPI-anchored membrane protein</fullName>
    </submittedName>
</protein>
<evidence type="ECO:0000256" key="1">
    <source>
        <dbReference type="ARBA" id="ARBA00022729"/>
    </source>
</evidence>
<dbReference type="eggNOG" id="ENOG502S7YR">
    <property type="taxonomic scope" value="Eukaryota"/>
</dbReference>
<dbReference type="OrthoDB" id="5316007at2759"/>
<sequence length="218" mass="21882">MHAIYSTLLLAAALANAVKITSPVKNEKVDLDDGVTVRWETVSTDPAQAKLRLVNLAGGHTPFERDIATVDLSKGSYVVKLDEVPNDGGYQFNFESVEPGNTGILAQSEQFEVIDSGDATDDEDDVKSSSTSSASTATTSSATTTKASSETSSETATDATIASTATTLTTATTTGTATGASVTSSGAASTSTSTGAAPVATAGSMLALAAAGIFAVLA</sequence>
<gene>
    <name evidence="5" type="ORF">CTHT_0072360</name>
</gene>
<dbReference type="PANTHER" id="PTHR35185">
    <property type="entry name" value="SERINE/THREONINE-RICH PROTEIN ADG2-RELATED"/>
    <property type="match status" value="1"/>
</dbReference>
<dbReference type="PANTHER" id="PTHR35185:SF1">
    <property type="entry name" value="UPF0619 GPI-ANCHORED MEMBRANE PROTEIN C1322.10"/>
    <property type="match status" value="1"/>
</dbReference>
<dbReference type="AlphaFoldDB" id="G0SFW3"/>
<dbReference type="HOGENOM" id="CLU_088618_1_0_1"/>
<keyword evidence="6" id="KW-1185">Reference proteome</keyword>
<proteinExistence type="predicted"/>
<dbReference type="RefSeq" id="XP_006697496.1">
    <property type="nucleotide sequence ID" value="XM_006697433.1"/>
</dbReference>
<evidence type="ECO:0000313" key="5">
    <source>
        <dbReference type="EMBL" id="EGS17878.1"/>
    </source>
</evidence>
<evidence type="ECO:0000259" key="4">
    <source>
        <dbReference type="Pfam" id="PF10342"/>
    </source>
</evidence>
<dbReference type="KEGG" id="cthr:CTHT_0072360"/>
<keyword evidence="1 3" id="KW-0732">Signal</keyword>
<dbReference type="EMBL" id="GL988047">
    <property type="protein sequence ID" value="EGS17878.1"/>
    <property type="molecule type" value="Genomic_DNA"/>
</dbReference>
<dbReference type="OMA" id="SFDIYLV"/>
<accession>G0SFW3</accession>
<organism evidence="6">
    <name type="scientific">Chaetomium thermophilum (strain DSM 1495 / CBS 144.50 / IMI 039719)</name>
    <name type="common">Thermochaetoides thermophila</name>
    <dbReference type="NCBI Taxonomy" id="759272"/>
    <lineage>
        <taxon>Eukaryota</taxon>
        <taxon>Fungi</taxon>
        <taxon>Dikarya</taxon>
        <taxon>Ascomycota</taxon>
        <taxon>Pezizomycotina</taxon>
        <taxon>Sordariomycetes</taxon>
        <taxon>Sordariomycetidae</taxon>
        <taxon>Sordariales</taxon>
        <taxon>Chaetomiaceae</taxon>
        <taxon>Thermochaetoides</taxon>
    </lineage>
</organism>
<feature type="region of interest" description="Disordered" evidence="2">
    <location>
        <begin position="176"/>
        <end position="196"/>
    </location>
</feature>
<dbReference type="InterPro" id="IPR018466">
    <property type="entry name" value="Kre9/Knh1-like_N"/>
</dbReference>
<dbReference type="GeneID" id="18261274"/>
<feature type="signal peptide" evidence="3">
    <location>
        <begin position="1"/>
        <end position="17"/>
    </location>
</feature>
<name>G0SFW3_CHATD</name>